<dbReference type="GO" id="GO:0003723">
    <property type="term" value="F:RNA binding"/>
    <property type="evidence" value="ECO:0007669"/>
    <property type="project" value="UniProtKB-UniRule"/>
</dbReference>
<dbReference type="InterPro" id="IPR010213">
    <property type="entry name" value="TF_NusA"/>
</dbReference>
<keyword evidence="4 7" id="KW-0694">RNA-binding</keyword>
<evidence type="ECO:0000256" key="3">
    <source>
        <dbReference type="ARBA" id="ARBA00022814"/>
    </source>
</evidence>
<reference evidence="9 10" key="1">
    <citation type="submission" date="2016-10" db="EMBL/GenBank/DDBJ databases">
        <authorList>
            <person name="de Groot N.N."/>
        </authorList>
    </citation>
    <scope>NUCLEOTIDE SEQUENCE [LARGE SCALE GENOMIC DNA]</scope>
    <source>
        <strain evidence="9 10">CGMCC 1.6291</strain>
    </source>
</reference>
<dbReference type="Pfam" id="PF13184">
    <property type="entry name" value="KH_NusA_1st"/>
    <property type="match status" value="1"/>
</dbReference>
<dbReference type="CDD" id="cd22529">
    <property type="entry name" value="KH-II_NusA_rpt2"/>
    <property type="match status" value="1"/>
</dbReference>
<dbReference type="GO" id="GO:0003700">
    <property type="term" value="F:DNA-binding transcription factor activity"/>
    <property type="evidence" value="ECO:0007669"/>
    <property type="project" value="InterPro"/>
</dbReference>
<dbReference type="InterPro" id="IPR003029">
    <property type="entry name" value="S1_domain"/>
</dbReference>
<dbReference type="SUPFAM" id="SSF47794">
    <property type="entry name" value="Rad51 N-terminal domain-like"/>
    <property type="match status" value="2"/>
</dbReference>
<dbReference type="NCBIfam" id="TIGR01953">
    <property type="entry name" value="NusA"/>
    <property type="match status" value="1"/>
</dbReference>
<feature type="domain" description="S1 motif" evidence="8">
    <location>
        <begin position="138"/>
        <end position="203"/>
    </location>
</feature>
<dbReference type="InterPro" id="IPR010995">
    <property type="entry name" value="DNA_repair_Rad51/TF_NusA_a-hlx"/>
</dbReference>
<dbReference type="GO" id="GO:0005829">
    <property type="term" value="C:cytosol"/>
    <property type="evidence" value="ECO:0007669"/>
    <property type="project" value="TreeGrafter"/>
</dbReference>
<sequence>MSKEVLLVVEAISNEKGVDREVIVEAIEAALASASKKRHPGDIDVRVSVDRRTGEYSTFRRWEVVEDDAEVESPEQVLHLSEAQARKPDAQVGDFIEEPMESVAFGRIAAQTAKQVIVQKVREAERAKVVDAYEDRVGELLTGVVKKAERGNVVMDLGGNAEALIPREEMIPREAFRAGDRVRGYLKEVRPEARGPQLFVSRTAPQFLIELFKLEVPEVGQELIDILGAARDPGLRAKIAVRSNDPRIDPVGACVGMRGSRVQAVSNELSGERIDIILWNENPAQFVINAMAPAEVESIVVDEDSGSMDVAVGEDQLSQAIGRGGQNVRLASELTGWELNVMTSEDAQAKSQEEAQKILDAFMDTLGVDEEVAGILVQEGFSSIEEVAYVPTSEMLDIEEFDEDIVEELRARARDALLTQMIAGGGESGSEPGEDLLGMEGMDEDLARKLAAQGVATMEDLAEQAVDDVVEATGVDAERAAALIMKAREPWFAEQEQKES</sequence>
<dbReference type="NCBIfam" id="TIGR01954">
    <property type="entry name" value="nusA_Cterm_rpt"/>
    <property type="match status" value="2"/>
</dbReference>
<comment type="similarity">
    <text evidence="7">Belongs to the NusA family.</text>
</comment>
<keyword evidence="10" id="KW-1185">Reference proteome</keyword>
<comment type="subunit">
    <text evidence="7">Monomer. Binds directly to the core enzyme of the DNA-dependent RNA polymerase and to nascent RNA.</text>
</comment>
<dbReference type="InterPro" id="IPR030842">
    <property type="entry name" value="TF_NusA_bacterial"/>
</dbReference>
<dbReference type="GO" id="GO:0031564">
    <property type="term" value="P:transcription antitermination"/>
    <property type="evidence" value="ECO:0007669"/>
    <property type="project" value="UniProtKB-UniRule"/>
</dbReference>
<dbReference type="Pfam" id="PF00575">
    <property type="entry name" value="S1"/>
    <property type="match status" value="1"/>
</dbReference>
<accession>A0A1H8RX90</accession>
<keyword evidence="5 7" id="KW-0805">Transcription regulation</keyword>
<evidence type="ECO:0000256" key="1">
    <source>
        <dbReference type="ARBA" id="ARBA00022472"/>
    </source>
</evidence>
<dbReference type="SUPFAM" id="SSF54814">
    <property type="entry name" value="Prokaryotic type KH domain (KH-domain type II)"/>
    <property type="match status" value="2"/>
</dbReference>
<dbReference type="InterPro" id="IPR058582">
    <property type="entry name" value="KH_NusA_2nd"/>
</dbReference>
<evidence type="ECO:0000259" key="8">
    <source>
        <dbReference type="PROSITE" id="PS50126"/>
    </source>
</evidence>
<dbReference type="Pfam" id="PF14520">
    <property type="entry name" value="HHH_5"/>
    <property type="match status" value="1"/>
</dbReference>
<dbReference type="SUPFAM" id="SSF50249">
    <property type="entry name" value="Nucleic acid-binding proteins"/>
    <property type="match status" value="1"/>
</dbReference>
<dbReference type="Proteomes" id="UP000199657">
    <property type="component" value="Unassembled WGS sequence"/>
</dbReference>
<dbReference type="InterPro" id="IPR012340">
    <property type="entry name" value="NA-bd_OB-fold"/>
</dbReference>
<evidence type="ECO:0000256" key="2">
    <source>
        <dbReference type="ARBA" id="ARBA00022490"/>
    </source>
</evidence>
<dbReference type="InterPro" id="IPR036555">
    <property type="entry name" value="NusA_N_sf"/>
</dbReference>
<dbReference type="InterPro" id="IPR025249">
    <property type="entry name" value="TF_NusA_KH_1st"/>
</dbReference>
<dbReference type="FunFam" id="3.30.300.20:FF:000005">
    <property type="entry name" value="Transcription termination/antitermination protein NusA"/>
    <property type="match status" value="1"/>
</dbReference>
<keyword evidence="6 7" id="KW-0804">Transcription</keyword>
<evidence type="ECO:0000313" key="9">
    <source>
        <dbReference type="EMBL" id="SEO70758.1"/>
    </source>
</evidence>
<dbReference type="GO" id="GO:0006353">
    <property type="term" value="P:DNA-templated transcription termination"/>
    <property type="evidence" value="ECO:0007669"/>
    <property type="project" value="UniProtKB-UniRule"/>
</dbReference>
<evidence type="ECO:0000313" key="10">
    <source>
        <dbReference type="Proteomes" id="UP000199657"/>
    </source>
</evidence>
<keyword evidence="1 7" id="KW-0806">Transcription termination</keyword>
<dbReference type="SMART" id="SM00316">
    <property type="entry name" value="S1"/>
    <property type="match status" value="1"/>
</dbReference>
<dbReference type="RefSeq" id="WP_091640991.1">
    <property type="nucleotide sequence ID" value="NZ_FOEG01000002.1"/>
</dbReference>
<proteinExistence type="inferred from homology"/>
<evidence type="ECO:0000256" key="6">
    <source>
        <dbReference type="ARBA" id="ARBA00023163"/>
    </source>
</evidence>
<dbReference type="InterPro" id="IPR010214">
    <property type="entry name" value="Tscrpt_termin_fac_NusA_C_rpt"/>
</dbReference>
<dbReference type="OrthoDB" id="9807233at2"/>
<dbReference type="PANTHER" id="PTHR22648:SF0">
    <property type="entry name" value="TRANSCRIPTION TERMINATION_ANTITERMINATION PROTEIN NUSA"/>
    <property type="match status" value="1"/>
</dbReference>
<dbReference type="PANTHER" id="PTHR22648">
    <property type="entry name" value="TRANSCRIPTION TERMINATION FACTOR NUSA"/>
    <property type="match status" value="1"/>
</dbReference>
<evidence type="ECO:0000256" key="7">
    <source>
        <dbReference type="HAMAP-Rule" id="MF_00945"/>
    </source>
</evidence>
<keyword evidence="3 7" id="KW-0889">Transcription antitermination</keyword>
<dbReference type="InterPro" id="IPR009019">
    <property type="entry name" value="KH_sf_prok-type"/>
</dbReference>
<dbReference type="InterPro" id="IPR015946">
    <property type="entry name" value="KH_dom-like_a/b"/>
</dbReference>
<dbReference type="EMBL" id="FOEG01000002">
    <property type="protein sequence ID" value="SEO70758.1"/>
    <property type="molecule type" value="Genomic_DNA"/>
</dbReference>
<dbReference type="SUPFAM" id="SSF69705">
    <property type="entry name" value="Transcription factor NusA, N-terminal domain"/>
    <property type="match status" value="1"/>
</dbReference>
<dbReference type="Pfam" id="PF08529">
    <property type="entry name" value="NusA_N"/>
    <property type="match status" value="1"/>
</dbReference>
<comment type="function">
    <text evidence="7">Participates in both transcription termination and antitermination.</text>
</comment>
<dbReference type="STRING" id="406100.SAMN04488052_102306"/>
<dbReference type="PROSITE" id="PS50126">
    <property type="entry name" value="S1"/>
    <property type="match status" value="1"/>
</dbReference>
<organism evidence="9 10">
    <name type="scientific">Aquisalimonas asiatica</name>
    <dbReference type="NCBI Taxonomy" id="406100"/>
    <lineage>
        <taxon>Bacteria</taxon>
        <taxon>Pseudomonadati</taxon>
        <taxon>Pseudomonadota</taxon>
        <taxon>Gammaproteobacteria</taxon>
        <taxon>Chromatiales</taxon>
        <taxon>Ectothiorhodospiraceae</taxon>
        <taxon>Aquisalimonas</taxon>
    </lineage>
</organism>
<dbReference type="Gene3D" id="2.40.50.140">
    <property type="entry name" value="Nucleic acid-binding proteins"/>
    <property type="match status" value="1"/>
</dbReference>
<dbReference type="Gene3D" id="3.30.300.20">
    <property type="match status" value="2"/>
</dbReference>
<dbReference type="HAMAP" id="MF_00945_B">
    <property type="entry name" value="NusA_B"/>
    <property type="match status" value="1"/>
</dbReference>
<dbReference type="Pfam" id="PF26594">
    <property type="entry name" value="KH_NusA_2nd"/>
    <property type="match status" value="1"/>
</dbReference>
<dbReference type="FunFam" id="3.30.300.20:FF:000002">
    <property type="entry name" value="Transcription termination/antitermination protein NusA"/>
    <property type="match status" value="1"/>
</dbReference>
<dbReference type="FunFam" id="2.40.50.140:FF:000058">
    <property type="entry name" value="Transcription termination/antitermination protein NusA"/>
    <property type="match status" value="1"/>
</dbReference>
<gene>
    <name evidence="7" type="primary">nusA</name>
    <name evidence="9" type="ORF">SAMN04488052_102306</name>
</gene>
<dbReference type="AlphaFoldDB" id="A0A1H8RX90"/>
<dbReference type="InterPro" id="IPR013735">
    <property type="entry name" value="TF_NusA_N"/>
</dbReference>
<comment type="subcellular location">
    <subcellularLocation>
        <location evidence="7">Cytoplasm</location>
    </subcellularLocation>
</comment>
<dbReference type="GO" id="GO:0000166">
    <property type="term" value="F:nucleotide binding"/>
    <property type="evidence" value="ECO:0007669"/>
    <property type="project" value="InterPro"/>
</dbReference>
<dbReference type="PROSITE" id="PS50084">
    <property type="entry name" value="KH_TYPE_1"/>
    <property type="match status" value="1"/>
</dbReference>
<dbReference type="CDD" id="cd02134">
    <property type="entry name" value="KH-II_NusA_rpt1"/>
    <property type="match status" value="1"/>
</dbReference>
<dbReference type="Gene3D" id="3.30.1480.10">
    <property type="entry name" value="NusA, N-terminal domain"/>
    <property type="match status" value="1"/>
</dbReference>
<name>A0A1H8RX90_9GAMM</name>
<keyword evidence="2 7" id="KW-0963">Cytoplasm</keyword>
<evidence type="ECO:0000256" key="4">
    <source>
        <dbReference type="ARBA" id="ARBA00022884"/>
    </source>
</evidence>
<dbReference type="Gene3D" id="1.10.150.20">
    <property type="entry name" value="5' to 3' exonuclease, C-terminal subdomain"/>
    <property type="match status" value="2"/>
</dbReference>
<dbReference type="CDD" id="cd04455">
    <property type="entry name" value="S1_NusA"/>
    <property type="match status" value="1"/>
</dbReference>
<protein>
    <recommendedName>
        <fullName evidence="7">Transcription termination/antitermination protein NusA</fullName>
    </recommendedName>
</protein>
<evidence type="ECO:0000256" key="5">
    <source>
        <dbReference type="ARBA" id="ARBA00023015"/>
    </source>
</evidence>